<keyword evidence="3 8" id="KW-0540">Nuclease</keyword>
<evidence type="ECO:0000313" key="11">
    <source>
        <dbReference type="Proteomes" id="UP001156441"/>
    </source>
</evidence>
<feature type="domain" description="PIN" evidence="9">
    <location>
        <begin position="6"/>
        <end position="121"/>
    </location>
</feature>
<comment type="similarity">
    <text evidence="7 8">Belongs to the PINc/VapC protein family.</text>
</comment>
<dbReference type="InterPro" id="IPR002716">
    <property type="entry name" value="PIN_dom"/>
</dbReference>
<evidence type="ECO:0000256" key="8">
    <source>
        <dbReference type="HAMAP-Rule" id="MF_00265"/>
    </source>
</evidence>
<evidence type="ECO:0000313" key="10">
    <source>
        <dbReference type="EMBL" id="MCT2583593.1"/>
    </source>
</evidence>
<dbReference type="InterPro" id="IPR029060">
    <property type="entry name" value="PIN-like_dom_sf"/>
</dbReference>
<feature type="binding site" evidence="8">
    <location>
        <position position="8"/>
    </location>
    <ligand>
        <name>Mg(2+)</name>
        <dbReference type="ChEBI" id="CHEBI:18420"/>
    </ligand>
</feature>
<comment type="cofactor">
    <cofactor evidence="1 8">
        <name>Mg(2+)</name>
        <dbReference type="ChEBI" id="CHEBI:18420"/>
    </cofactor>
</comment>
<feature type="binding site" evidence="8">
    <location>
        <position position="98"/>
    </location>
    <ligand>
        <name>Mg(2+)</name>
        <dbReference type="ChEBI" id="CHEBI:18420"/>
    </ligand>
</feature>
<keyword evidence="4 8" id="KW-0479">Metal-binding</keyword>
<dbReference type="PANTHER" id="PTHR33653:SF1">
    <property type="entry name" value="RIBONUCLEASE VAPC2"/>
    <property type="match status" value="1"/>
</dbReference>
<evidence type="ECO:0000259" key="9">
    <source>
        <dbReference type="Pfam" id="PF01850"/>
    </source>
</evidence>
<keyword evidence="6 8" id="KW-0460">Magnesium</keyword>
<evidence type="ECO:0000256" key="7">
    <source>
        <dbReference type="ARBA" id="ARBA00038093"/>
    </source>
</evidence>
<evidence type="ECO:0000256" key="4">
    <source>
        <dbReference type="ARBA" id="ARBA00022723"/>
    </source>
</evidence>
<dbReference type="EMBL" id="JAFFZE010000009">
    <property type="protein sequence ID" value="MCT2583593.1"/>
    <property type="molecule type" value="Genomic_DNA"/>
</dbReference>
<keyword evidence="11" id="KW-1185">Reference proteome</keyword>
<dbReference type="SUPFAM" id="SSF88723">
    <property type="entry name" value="PIN domain-like"/>
    <property type="match status" value="1"/>
</dbReference>
<dbReference type="HAMAP" id="MF_00265">
    <property type="entry name" value="VapC_Nob1"/>
    <property type="match status" value="1"/>
</dbReference>
<sequence>MVRRLILDTGVIVGFERQNSDLRAVIGDDEPAIAAITAMELLAGVNGVTSRHRDLVGLNVEALLTVMPVADYTVEVARVHAHLMKHTRLTGQPRSAFDLIIAATAAATGSLLLTTDAAARFDELPGVQAELVKLD</sequence>
<dbReference type="Pfam" id="PF01850">
    <property type="entry name" value="PIN"/>
    <property type="match status" value="1"/>
</dbReference>
<organism evidence="10 11">
    <name type="scientific">Actinophytocola gossypii</name>
    <dbReference type="NCBI Taxonomy" id="2812003"/>
    <lineage>
        <taxon>Bacteria</taxon>
        <taxon>Bacillati</taxon>
        <taxon>Actinomycetota</taxon>
        <taxon>Actinomycetes</taxon>
        <taxon>Pseudonocardiales</taxon>
        <taxon>Pseudonocardiaceae</taxon>
    </lineage>
</organism>
<evidence type="ECO:0000256" key="3">
    <source>
        <dbReference type="ARBA" id="ARBA00022722"/>
    </source>
</evidence>
<gene>
    <name evidence="8" type="primary">vapC</name>
    <name evidence="10" type="ORF">JT362_10740</name>
</gene>
<reference evidence="10 11" key="1">
    <citation type="submission" date="2021-02" db="EMBL/GenBank/DDBJ databases">
        <title>Actinophytocola xerophila sp. nov., isolated from soil of cotton cropping field.</title>
        <authorList>
            <person name="Huang R."/>
            <person name="Chen X."/>
            <person name="Ge X."/>
            <person name="Liu W."/>
        </authorList>
    </citation>
    <scope>NUCLEOTIDE SEQUENCE [LARGE SCALE GENOMIC DNA]</scope>
    <source>
        <strain evidence="10 11">S1-96</strain>
    </source>
</reference>
<evidence type="ECO:0000256" key="6">
    <source>
        <dbReference type="ARBA" id="ARBA00022842"/>
    </source>
</evidence>
<dbReference type="Proteomes" id="UP001156441">
    <property type="component" value="Unassembled WGS sequence"/>
</dbReference>
<dbReference type="PANTHER" id="PTHR33653">
    <property type="entry name" value="RIBONUCLEASE VAPC2"/>
    <property type="match status" value="1"/>
</dbReference>
<comment type="caution">
    <text evidence="10">The sequence shown here is derived from an EMBL/GenBank/DDBJ whole genome shotgun (WGS) entry which is preliminary data.</text>
</comment>
<dbReference type="EC" id="3.1.-.-" evidence="8"/>
<comment type="function">
    <text evidence="8">Toxic component of a toxin-antitoxin (TA) system. An RNase.</text>
</comment>
<keyword evidence="2 8" id="KW-1277">Toxin-antitoxin system</keyword>
<keyword evidence="5 8" id="KW-0378">Hydrolase</keyword>
<protein>
    <recommendedName>
        <fullName evidence="8">Ribonuclease VapC</fullName>
        <shortName evidence="8">RNase VapC</shortName>
        <ecNumber evidence="8">3.1.-.-</ecNumber>
    </recommendedName>
    <alternativeName>
        <fullName evidence="8">Toxin VapC</fullName>
    </alternativeName>
</protein>
<evidence type="ECO:0000256" key="2">
    <source>
        <dbReference type="ARBA" id="ARBA00022649"/>
    </source>
</evidence>
<keyword evidence="8" id="KW-0800">Toxin</keyword>
<dbReference type="InterPro" id="IPR050556">
    <property type="entry name" value="Type_II_TA_system_RNase"/>
</dbReference>
<name>A0ABT2J718_9PSEU</name>
<dbReference type="Gene3D" id="3.40.50.1010">
    <property type="entry name" value="5'-nuclease"/>
    <property type="match status" value="1"/>
</dbReference>
<evidence type="ECO:0000256" key="1">
    <source>
        <dbReference type="ARBA" id="ARBA00001946"/>
    </source>
</evidence>
<proteinExistence type="inferred from homology"/>
<dbReference type="InterPro" id="IPR022907">
    <property type="entry name" value="VapC_family"/>
</dbReference>
<evidence type="ECO:0000256" key="5">
    <source>
        <dbReference type="ARBA" id="ARBA00022801"/>
    </source>
</evidence>
<accession>A0ABT2J718</accession>
<dbReference type="RefSeq" id="WP_260190955.1">
    <property type="nucleotide sequence ID" value="NZ_JAFFZE010000009.1"/>
</dbReference>